<keyword evidence="7" id="KW-0540">Nuclease</keyword>
<evidence type="ECO:0000256" key="18">
    <source>
        <dbReference type="SAM" id="SignalP"/>
    </source>
</evidence>
<evidence type="ECO:0000256" key="2">
    <source>
        <dbReference type="ARBA" id="ARBA00004496"/>
    </source>
</evidence>
<evidence type="ECO:0000256" key="1">
    <source>
        <dbReference type="ARBA" id="ARBA00004410"/>
    </source>
</evidence>
<dbReference type="InterPro" id="IPR057328">
    <property type="entry name" value="RNaseT2L_C"/>
</dbReference>
<protein>
    <recommendedName>
        <fullName evidence="15">Ribonuclease T2-like</fullName>
        <ecNumber evidence="4">4.6.1.19</ecNumber>
    </recommendedName>
</protein>
<keyword evidence="8 18" id="KW-0732">Signal</keyword>
<feature type="active site" evidence="16">
    <location>
        <position position="234"/>
    </location>
</feature>
<dbReference type="Proteomes" id="UP000178912">
    <property type="component" value="Unassembled WGS sequence"/>
</dbReference>
<dbReference type="EC" id="4.6.1.19" evidence="4"/>
<keyword evidence="5" id="KW-0963">Cytoplasm</keyword>
<feature type="chain" id="PRO_5009445962" description="Ribonuclease T2-like" evidence="18">
    <location>
        <begin position="23"/>
        <end position="556"/>
    </location>
</feature>
<reference evidence="21" key="1">
    <citation type="submission" date="2016-03" db="EMBL/GenBank/DDBJ databases">
        <authorList>
            <person name="Guldener U."/>
        </authorList>
    </citation>
    <scope>NUCLEOTIDE SEQUENCE [LARGE SCALE GENOMIC DNA]</scope>
    <source>
        <strain evidence="21">04CH-RAC-A.6.1</strain>
    </source>
</reference>
<accession>A0A1E1KGT8</accession>
<keyword evidence="11" id="KW-1015">Disulfide bond</keyword>
<evidence type="ECO:0000256" key="12">
    <source>
        <dbReference type="ARBA" id="ARBA00023180"/>
    </source>
</evidence>
<feature type="active site" evidence="16">
    <location>
        <position position="296"/>
    </location>
</feature>
<dbReference type="InterPro" id="IPR018188">
    <property type="entry name" value="RNase_T2_His_AS_1"/>
</dbReference>
<evidence type="ECO:0000313" key="20">
    <source>
        <dbReference type="EMBL" id="CZS97283.1"/>
    </source>
</evidence>
<evidence type="ECO:0000256" key="4">
    <source>
        <dbReference type="ARBA" id="ARBA00012571"/>
    </source>
</evidence>
<dbReference type="PANTHER" id="PTHR11240">
    <property type="entry name" value="RIBONUCLEASE T2"/>
    <property type="match status" value="1"/>
</dbReference>
<name>A0A1E1KGT8_9HELO</name>
<proteinExistence type="inferred from homology"/>
<feature type="domain" description="RNase T2-like C-terminal" evidence="19">
    <location>
        <begin position="439"/>
        <end position="554"/>
    </location>
</feature>
<feature type="signal peptide" evidence="18">
    <location>
        <begin position="1"/>
        <end position="22"/>
    </location>
</feature>
<evidence type="ECO:0000256" key="14">
    <source>
        <dbReference type="ARBA" id="ARBA00025494"/>
    </source>
</evidence>
<evidence type="ECO:0000256" key="5">
    <source>
        <dbReference type="ARBA" id="ARBA00022490"/>
    </source>
</evidence>
<dbReference type="OrthoDB" id="435754at2759"/>
<dbReference type="PROSITE" id="PS00530">
    <property type="entry name" value="RNASE_T2_1"/>
    <property type="match status" value="1"/>
</dbReference>
<dbReference type="GO" id="GO:0003723">
    <property type="term" value="F:RNA binding"/>
    <property type="evidence" value="ECO:0007669"/>
    <property type="project" value="InterPro"/>
</dbReference>
<evidence type="ECO:0000259" key="19">
    <source>
        <dbReference type="Pfam" id="PF25488"/>
    </source>
</evidence>
<dbReference type="EMBL" id="FJUX01000031">
    <property type="protein sequence ID" value="CZS97283.1"/>
    <property type="molecule type" value="Genomic_DNA"/>
</dbReference>
<organism evidence="20 21">
    <name type="scientific">Rhynchosporium agropyri</name>
    <dbReference type="NCBI Taxonomy" id="914238"/>
    <lineage>
        <taxon>Eukaryota</taxon>
        <taxon>Fungi</taxon>
        <taxon>Dikarya</taxon>
        <taxon>Ascomycota</taxon>
        <taxon>Pezizomycotina</taxon>
        <taxon>Leotiomycetes</taxon>
        <taxon>Helotiales</taxon>
        <taxon>Ploettnerulaceae</taxon>
        <taxon>Rhynchosporium</taxon>
    </lineage>
</organism>
<dbReference type="GO" id="GO:0006401">
    <property type="term" value="P:RNA catabolic process"/>
    <property type="evidence" value="ECO:0007669"/>
    <property type="project" value="TreeGrafter"/>
</dbReference>
<evidence type="ECO:0000256" key="10">
    <source>
        <dbReference type="ARBA" id="ARBA00022801"/>
    </source>
</evidence>
<evidence type="ECO:0000256" key="11">
    <source>
        <dbReference type="ARBA" id="ARBA00023157"/>
    </source>
</evidence>
<dbReference type="CDD" id="cd01061">
    <property type="entry name" value="RNase_T2_euk"/>
    <property type="match status" value="1"/>
</dbReference>
<evidence type="ECO:0000256" key="15">
    <source>
        <dbReference type="ARBA" id="ARBA00071169"/>
    </source>
</evidence>
<dbReference type="GO" id="GO:0033897">
    <property type="term" value="F:ribonuclease T2 activity"/>
    <property type="evidence" value="ECO:0007669"/>
    <property type="project" value="UniProtKB-EC"/>
</dbReference>
<keyword evidence="21" id="KW-1185">Reference proteome</keyword>
<evidence type="ECO:0000313" key="21">
    <source>
        <dbReference type="Proteomes" id="UP000178912"/>
    </source>
</evidence>
<evidence type="ECO:0000256" key="17">
    <source>
        <dbReference type="RuleBase" id="RU004328"/>
    </source>
</evidence>
<evidence type="ECO:0000256" key="16">
    <source>
        <dbReference type="PIRSR" id="PIRSR633697-1"/>
    </source>
</evidence>
<keyword evidence="10" id="KW-0378">Hydrolase</keyword>
<comment type="similarity">
    <text evidence="3 17">Belongs to the RNase T2 family.</text>
</comment>
<dbReference type="Gene3D" id="3.90.730.10">
    <property type="entry name" value="Ribonuclease T2-like"/>
    <property type="match status" value="1"/>
</dbReference>
<evidence type="ECO:0000256" key="13">
    <source>
        <dbReference type="ARBA" id="ARBA00023239"/>
    </source>
</evidence>
<dbReference type="GO" id="GO:0005576">
    <property type="term" value="C:extracellular region"/>
    <property type="evidence" value="ECO:0007669"/>
    <property type="project" value="TreeGrafter"/>
</dbReference>
<dbReference type="AlphaFoldDB" id="A0A1E1KGT8"/>
<dbReference type="GO" id="GO:0016787">
    <property type="term" value="F:hydrolase activity"/>
    <property type="evidence" value="ECO:0007669"/>
    <property type="project" value="UniProtKB-KW"/>
</dbReference>
<dbReference type="GO" id="GO:0005775">
    <property type="term" value="C:vacuolar lumen"/>
    <property type="evidence" value="ECO:0007669"/>
    <property type="project" value="UniProtKB-SubCell"/>
</dbReference>
<comment type="function">
    <text evidence="14">Rnase which modulates cell survival under stress conditions. Released from the vacuole to the cytoplasm during stress to promote tRNA and rRNA cleavage and to activate separately a downstream pathway that promotes cell death. Involved in cell size, vacuolar morphology and growth at high temperatures and high salt concentration.</text>
</comment>
<keyword evidence="6" id="KW-0926">Vacuole</keyword>
<dbReference type="FunFam" id="3.90.730.10:FF:000004">
    <property type="entry name" value="Ribonuclease T2-like"/>
    <property type="match status" value="1"/>
</dbReference>
<evidence type="ECO:0000256" key="6">
    <source>
        <dbReference type="ARBA" id="ARBA00022554"/>
    </source>
</evidence>
<dbReference type="PROSITE" id="PS00531">
    <property type="entry name" value="RNASE_T2_2"/>
    <property type="match status" value="1"/>
</dbReference>
<evidence type="ECO:0000256" key="8">
    <source>
        <dbReference type="ARBA" id="ARBA00022729"/>
    </source>
</evidence>
<evidence type="ECO:0000256" key="9">
    <source>
        <dbReference type="ARBA" id="ARBA00022759"/>
    </source>
</evidence>
<dbReference type="PANTHER" id="PTHR11240:SF22">
    <property type="entry name" value="RIBONUCLEASE T2"/>
    <property type="match status" value="1"/>
</dbReference>
<dbReference type="Pfam" id="PF25488">
    <property type="entry name" value="RNaseT2L_C"/>
    <property type="match status" value="1"/>
</dbReference>
<dbReference type="InterPro" id="IPR036430">
    <property type="entry name" value="RNase_T2-like_sf"/>
</dbReference>
<dbReference type="Pfam" id="PF00445">
    <property type="entry name" value="Ribonuclease_T2"/>
    <property type="match status" value="1"/>
</dbReference>
<dbReference type="SUPFAM" id="SSF55895">
    <property type="entry name" value="Ribonuclease Rh-like"/>
    <property type="match status" value="1"/>
</dbReference>
<evidence type="ECO:0000256" key="7">
    <source>
        <dbReference type="ARBA" id="ARBA00022722"/>
    </source>
</evidence>
<dbReference type="InterPro" id="IPR001568">
    <property type="entry name" value="RNase_T2-like"/>
</dbReference>
<evidence type="ECO:0000256" key="3">
    <source>
        <dbReference type="ARBA" id="ARBA00007469"/>
    </source>
</evidence>
<sequence length="556" mass="57510">MPSLTTLLVPLSLFLNIGAVNAAGCSADNCLRALRAPAKLAEAQSFCQTFTKDANPDVAGIPSFARSACAGDVVSKVVSACGCIAMSTSSATATATSNSVSVSTSLSVVTSTSSSVVETLTSSSVLSISTSLVSSSSTSTSVSVSVSSTSSAPTAPATGTPKVCLNPQLSCQNTTAVEDLCCFNAPGGQLLLTQFWDTAPSTGKFPLLKILLLEPPKMVLANPITGPNNSWTLHGLWPDKCDGTYEANCDPSREYTNITAILASYGKKDLLSYMAIYWKDYQGNDEQFWEHEWGKHGTCISTLDTKCYEGHTGQEEVVDYFEIAVRLMKGLDSFQFLAAAGILPSSSATYTLNQIQSVLTAAHGFPVTLGCSGARFEEIWYHYNVLGSVPTGEFVPTSPDGTKSDCPATGIRYLPKYETATPTPTSSVPGSTPVPTGAPYVGKGFLNAVTGGAKKGCLISAGTWYTSGTCATYTATAASSGAGFTLTSSKGPCDLLAGTFSCAAGNTAGVFTNLDGSLAYLDSALFYAAAVPAGAVPQKVLTAANAVPVGFVWQGV</sequence>
<keyword evidence="12" id="KW-0325">Glycoprotein</keyword>
<comment type="subcellular location">
    <subcellularLocation>
        <location evidence="2">Cytoplasm</location>
    </subcellularLocation>
    <subcellularLocation>
        <location evidence="1">Vacuole lumen</location>
    </subcellularLocation>
</comment>
<keyword evidence="9" id="KW-0255">Endonuclease</keyword>
<dbReference type="InterPro" id="IPR033130">
    <property type="entry name" value="RNase_T2_His_AS_2"/>
</dbReference>
<keyword evidence="13" id="KW-0456">Lyase</keyword>
<gene>
    <name evidence="20" type="ORF">RAG0_06434</name>
</gene>
<dbReference type="InterPro" id="IPR033697">
    <property type="entry name" value="Ribonuclease_T2_eukaryotic"/>
</dbReference>
<feature type="active site" evidence="16">
    <location>
        <position position="292"/>
    </location>
</feature>